<gene>
    <name evidence="1" type="ORF">SCL_1897</name>
</gene>
<evidence type="ECO:0000313" key="1">
    <source>
        <dbReference type="EMBL" id="BAV34188.1"/>
    </source>
</evidence>
<accession>A0A1B4XHB7</accession>
<organism evidence="1 2">
    <name type="scientific">Sulfuricaulis limicola</name>
    <dbReference type="NCBI Taxonomy" id="1620215"/>
    <lineage>
        <taxon>Bacteria</taxon>
        <taxon>Pseudomonadati</taxon>
        <taxon>Pseudomonadota</taxon>
        <taxon>Gammaproteobacteria</taxon>
        <taxon>Acidiferrobacterales</taxon>
        <taxon>Acidiferrobacteraceae</taxon>
        <taxon>Sulfuricaulis</taxon>
    </lineage>
</organism>
<reference evidence="1 2" key="1">
    <citation type="submission" date="2015-05" db="EMBL/GenBank/DDBJ databases">
        <title>Complete genome sequence of a sulfur-oxidizing gammaproteobacterium strain HA5.</title>
        <authorList>
            <person name="Miura A."/>
            <person name="Kojima H."/>
            <person name="Fukui M."/>
        </authorList>
    </citation>
    <scope>NUCLEOTIDE SEQUENCE [LARGE SCALE GENOMIC DNA]</scope>
    <source>
        <strain evidence="1 2">HA5</strain>
    </source>
</reference>
<evidence type="ECO:0000313" key="2">
    <source>
        <dbReference type="Proteomes" id="UP000243180"/>
    </source>
</evidence>
<dbReference type="RefSeq" id="WP_096360968.1">
    <property type="nucleotide sequence ID" value="NZ_AP014879.1"/>
</dbReference>
<proteinExistence type="predicted"/>
<keyword evidence="2" id="KW-1185">Reference proteome</keyword>
<dbReference type="KEGG" id="slim:SCL_1897"/>
<dbReference type="AlphaFoldDB" id="A0A1B4XHB7"/>
<dbReference type="InParanoid" id="A0A1B4XHB7"/>
<dbReference type="Proteomes" id="UP000243180">
    <property type="component" value="Chromosome"/>
</dbReference>
<name>A0A1B4XHB7_9GAMM</name>
<sequence length="104" mass="11882">MTPKTRDEFLDLVDQLIFEMEEVLMCAQDEGDPEDSVFSDLLPVYEQLTGDLKQLHAEVMQGRHAFGGDRDLPFMPLVNKWKERLPIYNLFATLNAVNKQGLPG</sequence>
<protein>
    <submittedName>
        <fullName evidence="1">Uncharacterized protein</fullName>
    </submittedName>
</protein>
<dbReference type="OrthoDB" id="8564622at2"/>
<dbReference type="EMBL" id="AP014879">
    <property type="protein sequence ID" value="BAV34188.1"/>
    <property type="molecule type" value="Genomic_DNA"/>
</dbReference>